<name>A0A223MUY9_9VIBR</name>
<evidence type="ECO:0000313" key="3">
    <source>
        <dbReference type="Proteomes" id="UP000215148"/>
    </source>
</evidence>
<sequence>MFELIFLLVFIATLLATGITLVTVLIATVMGFIVLALLGMIGVMFKLLPWIIVIVLGVWFFRHVVYTPR</sequence>
<protein>
    <submittedName>
        <fullName evidence="2">Envelope stress response protein PspG</fullName>
    </submittedName>
</protein>
<dbReference type="Pfam" id="PF09583">
    <property type="entry name" value="Phageshock_PspG"/>
    <property type="match status" value="1"/>
</dbReference>
<keyword evidence="1" id="KW-0472">Membrane</keyword>
<evidence type="ECO:0000313" key="2">
    <source>
        <dbReference type="EMBL" id="ASU21334.1"/>
    </source>
</evidence>
<dbReference type="InterPro" id="IPR014318">
    <property type="entry name" value="Phageshock_PspG"/>
</dbReference>
<keyword evidence="3" id="KW-1185">Reference proteome</keyword>
<dbReference type="RefSeq" id="WP_010318900.1">
    <property type="nucleotide sequence ID" value="NZ_CAWNHI010000001.1"/>
</dbReference>
<gene>
    <name evidence="2" type="ORF">CCZ37_01315</name>
</gene>
<proteinExistence type="predicted"/>
<feature type="transmembrane region" description="Helical" evidence="1">
    <location>
        <begin position="47"/>
        <end position="66"/>
    </location>
</feature>
<accession>A0A223MUY9</accession>
<dbReference type="KEGG" id="vqi:CCZ37_01315"/>
<feature type="transmembrane region" description="Helical" evidence="1">
    <location>
        <begin position="6"/>
        <end position="35"/>
    </location>
</feature>
<keyword evidence="1" id="KW-1133">Transmembrane helix</keyword>
<keyword evidence="1" id="KW-0812">Transmembrane</keyword>
<dbReference type="NCBIfam" id="TIGR02975">
    <property type="entry name" value="phageshock_pspG"/>
    <property type="match status" value="1"/>
</dbReference>
<dbReference type="AlphaFoldDB" id="A0A223MUY9"/>
<organism evidence="2 3">
    <name type="scientific">Vibrio qinghaiensis</name>
    <dbReference type="NCBI Taxonomy" id="2025808"/>
    <lineage>
        <taxon>Bacteria</taxon>
        <taxon>Pseudomonadati</taxon>
        <taxon>Pseudomonadota</taxon>
        <taxon>Gammaproteobacteria</taxon>
        <taxon>Vibrionales</taxon>
        <taxon>Vibrionaceae</taxon>
        <taxon>Vibrio</taxon>
    </lineage>
</organism>
<dbReference type="EMBL" id="CP022741">
    <property type="protein sequence ID" value="ASU21334.1"/>
    <property type="molecule type" value="Genomic_DNA"/>
</dbReference>
<dbReference type="Proteomes" id="UP000215148">
    <property type="component" value="Chromosome 1"/>
</dbReference>
<evidence type="ECO:0000256" key="1">
    <source>
        <dbReference type="SAM" id="Phobius"/>
    </source>
</evidence>
<reference evidence="2 3" key="1">
    <citation type="submission" date="2017-08" db="EMBL/GenBank/DDBJ databases">
        <title>The Vibrio qinghaiensis sp.-Q67 is a luminous bacteria isolated firstly from Qinghai lake, Qinghai province, China, which has been proved to be very sensitive to detect environmental and food pollutants. Therefore, complete genome analysis of V. qinghaiensis sp.-Q67 highlights the potential application of this strain on detection of hazards in the contaminated environments.</title>
        <authorList>
            <person name="Gong L."/>
        </authorList>
    </citation>
    <scope>NUCLEOTIDE SEQUENCE [LARGE SCALE GENOMIC DNA]</scope>
    <source>
        <strain evidence="2 3">Q67</strain>
    </source>
</reference>